<organism evidence="2">
    <name type="scientific">Heliothis virescens</name>
    <name type="common">Tobacco budworm moth</name>
    <dbReference type="NCBI Taxonomy" id="7102"/>
    <lineage>
        <taxon>Eukaryota</taxon>
        <taxon>Metazoa</taxon>
        <taxon>Ecdysozoa</taxon>
        <taxon>Arthropoda</taxon>
        <taxon>Hexapoda</taxon>
        <taxon>Insecta</taxon>
        <taxon>Pterygota</taxon>
        <taxon>Neoptera</taxon>
        <taxon>Endopterygota</taxon>
        <taxon>Lepidoptera</taxon>
        <taxon>Glossata</taxon>
        <taxon>Ditrysia</taxon>
        <taxon>Noctuoidea</taxon>
        <taxon>Noctuidae</taxon>
        <taxon>Heliothinae</taxon>
        <taxon>Heliothis</taxon>
    </lineage>
</organism>
<feature type="compositionally biased region" description="Polar residues" evidence="1">
    <location>
        <begin position="127"/>
        <end position="142"/>
    </location>
</feature>
<reference evidence="2" key="1">
    <citation type="submission" date="2017-09" db="EMBL/GenBank/DDBJ databases">
        <title>Contemporary evolution of a Lepidopteran species, Heliothis virescens, in response to modern agricultural practices.</title>
        <authorList>
            <person name="Fritz M.L."/>
            <person name="Deyonke A.M."/>
            <person name="Papanicolaou A."/>
            <person name="Micinski S."/>
            <person name="Westbrook J."/>
            <person name="Gould F."/>
        </authorList>
    </citation>
    <scope>NUCLEOTIDE SEQUENCE [LARGE SCALE GENOMIC DNA]</scope>
    <source>
        <strain evidence="2">HvINT-</strain>
        <tissue evidence="2">Whole body</tissue>
    </source>
</reference>
<feature type="region of interest" description="Disordered" evidence="1">
    <location>
        <begin position="87"/>
        <end position="159"/>
    </location>
</feature>
<comment type="caution">
    <text evidence="2">The sequence shown here is derived from an EMBL/GenBank/DDBJ whole genome shotgun (WGS) entry which is preliminary data.</text>
</comment>
<dbReference type="AlphaFoldDB" id="A0A2A4JPL7"/>
<feature type="compositionally biased region" description="Basic and acidic residues" evidence="1">
    <location>
        <begin position="144"/>
        <end position="159"/>
    </location>
</feature>
<proteinExistence type="predicted"/>
<feature type="compositionally biased region" description="Polar residues" evidence="1">
    <location>
        <begin position="90"/>
        <end position="113"/>
    </location>
</feature>
<sequence length="251" mass="28739">MENSIPIETSSKNVFGTKDFIPHANIREALTVFQRNKVLALCGASLGFYDIERAIESERSRPMIKKPLFLRKVKSLNADGSNVIDKVDHTNTTSAQIDNNGQAGTSADVNPQTDPKDDIMDIDKSEIQNQNEKTPLKQTAPNTERVKKPQRDSCDRTNESNKHVRKLDFDNDDEIKYFYKNRVFRPPRVKLGLYYERWAKSPPIVAHPPENDTEMELRIANVFGKRFLDWVDQNHQSFNTVEGSLVNFADK</sequence>
<evidence type="ECO:0000256" key="1">
    <source>
        <dbReference type="SAM" id="MobiDB-lite"/>
    </source>
</evidence>
<gene>
    <name evidence="2" type="ORF">B5V51_14745</name>
</gene>
<dbReference type="EMBL" id="NWSH01000924">
    <property type="protein sequence ID" value="PCG73524.1"/>
    <property type="molecule type" value="Genomic_DNA"/>
</dbReference>
<accession>A0A2A4JPL7</accession>
<protein>
    <submittedName>
        <fullName evidence="2">Uncharacterized protein</fullName>
    </submittedName>
</protein>
<name>A0A2A4JPL7_HELVI</name>
<evidence type="ECO:0000313" key="2">
    <source>
        <dbReference type="EMBL" id="PCG73524.1"/>
    </source>
</evidence>
<feature type="compositionally biased region" description="Basic and acidic residues" evidence="1">
    <location>
        <begin position="114"/>
        <end position="126"/>
    </location>
</feature>